<dbReference type="InterPro" id="IPR035571">
    <property type="entry name" value="UPF0234-like_C"/>
</dbReference>
<dbReference type="InterPro" id="IPR035570">
    <property type="entry name" value="UPF0234_N"/>
</dbReference>
<dbReference type="Gene3D" id="3.30.70.990">
    <property type="entry name" value="YajQ-like, domain 2"/>
    <property type="match status" value="1"/>
</dbReference>
<dbReference type="Pfam" id="PF04461">
    <property type="entry name" value="YajQ"/>
    <property type="match status" value="1"/>
</dbReference>
<gene>
    <name evidence="3" type="ORF">MNBD_ALPHA05-2413</name>
</gene>
<dbReference type="InterPro" id="IPR036183">
    <property type="entry name" value="YajQ-like_sf"/>
</dbReference>
<accession>A0A3B0SZ96</accession>
<proteinExistence type="inferred from homology"/>
<dbReference type="GO" id="GO:0000166">
    <property type="term" value="F:nucleotide binding"/>
    <property type="evidence" value="ECO:0007669"/>
    <property type="project" value="UniProtKB-KW"/>
</dbReference>
<sequence length="214" mass="24372">PSPLFSQEQSGTEPGLQTVWRFFLQLFAPYMAPCFALKIRRIISLIRERKCVPMPSFDIVSEVDRAEADNAVQNVVREITTRYDFKGSKSTIEMKDGVISIFADDDMKLRQMHEILQGHMQKRGIEPGSLDYQKEEPAAGQSVRQQVLLKEGISKDVAKDIVKKIKGEKFKVQTAIQGDELRVTGKKRDALQEVIAFVKGLKVDQPLQFKNFRD</sequence>
<evidence type="ECO:0000256" key="2">
    <source>
        <dbReference type="ARBA" id="ARBA00093450"/>
    </source>
</evidence>
<dbReference type="InterPro" id="IPR007551">
    <property type="entry name" value="YajQ/Smlt4090-like"/>
</dbReference>
<evidence type="ECO:0000256" key="1">
    <source>
        <dbReference type="ARBA" id="ARBA00022741"/>
    </source>
</evidence>
<dbReference type="AlphaFoldDB" id="A0A3B0SZ96"/>
<dbReference type="CDD" id="cd11740">
    <property type="entry name" value="YajQ_like"/>
    <property type="match status" value="1"/>
</dbReference>
<dbReference type="PANTHER" id="PTHR30476">
    <property type="entry name" value="UPF0234 PROTEIN YAJQ"/>
    <property type="match status" value="1"/>
</dbReference>
<dbReference type="Gene3D" id="3.30.70.860">
    <property type="match status" value="1"/>
</dbReference>
<dbReference type="NCBIfam" id="NF003819">
    <property type="entry name" value="PRK05412.1"/>
    <property type="match status" value="1"/>
</dbReference>
<reference evidence="3" key="1">
    <citation type="submission" date="2018-06" db="EMBL/GenBank/DDBJ databases">
        <authorList>
            <person name="Zhirakovskaya E."/>
        </authorList>
    </citation>
    <scope>NUCLEOTIDE SEQUENCE</scope>
</reference>
<name>A0A3B0SZ96_9ZZZZ</name>
<dbReference type="SUPFAM" id="SSF89963">
    <property type="entry name" value="YajQ-like"/>
    <property type="match status" value="2"/>
</dbReference>
<comment type="similarity">
    <text evidence="2">Belongs to the YajQ family.</text>
</comment>
<dbReference type="PANTHER" id="PTHR30476:SF0">
    <property type="entry name" value="UPF0234 PROTEIN YAJQ"/>
    <property type="match status" value="1"/>
</dbReference>
<organism evidence="3">
    <name type="scientific">hydrothermal vent metagenome</name>
    <dbReference type="NCBI Taxonomy" id="652676"/>
    <lineage>
        <taxon>unclassified sequences</taxon>
        <taxon>metagenomes</taxon>
        <taxon>ecological metagenomes</taxon>
    </lineage>
</organism>
<protein>
    <submittedName>
        <fullName evidence="3">UPF0234 protein Yitk</fullName>
    </submittedName>
</protein>
<dbReference type="HAMAP" id="MF_00632">
    <property type="entry name" value="UPF0234"/>
    <property type="match status" value="1"/>
</dbReference>
<evidence type="ECO:0000313" key="3">
    <source>
        <dbReference type="EMBL" id="VAW00096.1"/>
    </source>
</evidence>
<dbReference type="EMBL" id="UOEH01000295">
    <property type="protein sequence ID" value="VAW00096.1"/>
    <property type="molecule type" value="Genomic_DNA"/>
</dbReference>
<keyword evidence="1" id="KW-0547">Nucleotide-binding</keyword>
<dbReference type="GO" id="GO:0005829">
    <property type="term" value="C:cytosol"/>
    <property type="evidence" value="ECO:0007669"/>
    <property type="project" value="TreeGrafter"/>
</dbReference>
<feature type="non-terminal residue" evidence="3">
    <location>
        <position position="1"/>
    </location>
</feature>